<dbReference type="InterPro" id="IPR000073">
    <property type="entry name" value="AB_hydrolase_1"/>
</dbReference>
<proteinExistence type="predicted"/>
<dbReference type="eggNOG" id="COG3243">
    <property type="taxonomic scope" value="Bacteria"/>
</dbReference>
<evidence type="ECO:0000259" key="1">
    <source>
        <dbReference type="Pfam" id="PF00561"/>
    </source>
</evidence>
<dbReference type="PATRIC" id="fig|1244869.3.peg.4411"/>
<reference evidence="2 3" key="1">
    <citation type="journal article" date="2014" name="Genome Announc.">
        <title>Draft Genome Sequence of Magnetospirillum sp. Strain SO-1, a Freshwater Magnetotactic Bacterium Isolated from the Ol'khovka River, Russia.</title>
        <authorList>
            <person name="Grouzdev D.S."/>
            <person name="Dziuba M.V."/>
            <person name="Sukhacheva M.S."/>
            <person name="Mardanov A.V."/>
            <person name="Beletskiy A.V."/>
            <person name="Kuznetsov B.B."/>
            <person name="Skryabin K.G."/>
        </authorList>
    </citation>
    <scope>NUCLEOTIDE SEQUENCE [LARGE SCALE GENOMIC DNA]</scope>
    <source>
        <strain evidence="2 3">SO-1</strain>
    </source>
</reference>
<accession>M3A598</accession>
<dbReference type="Gene3D" id="3.40.50.1820">
    <property type="entry name" value="alpha/beta hydrolase"/>
    <property type="match status" value="1"/>
</dbReference>
<dbReference type="RefSeq" id="WP_008622316.1">
    <property type="nucleotide sequence ID" value="NZ_AONQ01000126.1"/>
</dbReference>
<name>M3A598_9PROT</name>
<dbReference type="InterPro" id="IPR029058">
    <property type="entry name" value="AB_hydrolase_fold"/>
</dbReference>
<dbReference type="SUPFAM" id="SSF53474">
    <property type="entry name" value="alpha/beta-Hydrolases"/>
    <property type="match status" value="1"/>
</dbReference>
<sequence length="372" mass="40480">MAEAGQGLAQSLAGAGPEAWTRLDEAVAAESLRRHESFLAGIEAYRHHPYRRAVDPAPEIWRQGTTSLRDYRQPGDGDAPPVLVVPSLINRAYILDLTEKRSLMRYLAAKGLAPFLVDWDAPGEAEKGFTLTDYIAGRLEAALDEVARLTGRRAAVVGYCMGGLLALALAQRRPDAVSGLVLLATPFDFVIGREANAVLMKALAQPMGTLIDGVGEVPVDMLQAMFAGLDPGLAARKFTAFARLKRRSAKARDFVALEDWANDGVPLAGPVARECLFGWYGENDPVRGEWCIEGRPVLPEEVSVPTLVMIPRRDRIVPPASALPLWERIPSAKLMRLAGGHVGMLTGPRAKTEVYGPLMRWLHRRAGIRPVA</sequence>
<dbReference type="InterPro" id="IPR051321">
    <property type="entry name" value="PHA/PHB_synthase"/>
</dbReference>
<comment type="caution">
    <text evidence="2">The sequence shown here is derived from an EMBL/GenBank/DDBJ whole genome shotgun (WGS) entry which is preliminary data.</text>
</comment>
<dbReference type="EMBL" id="AONQ01000126">
    <property type="protein sequence ID" value="EME67629.1"/>
    <property type="molecule type" value="Genomic_DNA"/>
</dbReference>
<protein>
    <submittedName>
        <fullName evidence="2">Poly-beta-hydroxybutyrate polymerase</fullName>
    </submittedName>
</protein>
<evidence type="ECO:0000313" key="2">
    <source>
        <dbReference type="EMBL" id="EME67629.1"/>
    </source>
</evidence>
<feature type="domain" description="AB hydrolase-1" evidence="1">
    <location>
        <begin position="80"/>
        <end position="348"/>
    </location>
</feature>
<evidence type="ECO:0000313" key="3">
    <source>
        <dbReference type="Proteomes" id="UP000011744"/>
    </source>
</evidence>
<organism evidence="2 3">
    <name type="scientific">Paramagnetospirillum caucaseum</name>
    <dbReference type="NCBI Taxonomy" id="1244869"/>
    <lineage>
        <taxon>Bacteria</taxon>
        <taxon>Pseudomonadati</taxon>
        <taxon>Pseudomonadota</taxon>
        <taxon>Alphaproteobacteria</taxon>
        <taxon>Rhodospirillales</taxon>
        <taxon>Magnetospirillaceae</taxon>
        <taxon>Paramagnetospirillum</taxon>
    </lineage>
</organism>
<dbReference type="PANTHER" id="PTHR36837:SF2">
    <property type="entry name" value="POLY(3-HYDROXYALKANOATE) POLYMERASE SUBUNIT PHAC"/>
    <property type="match status" value="1"/>
</dbReference>
<dbReference type="Proteomes" id="UP000011744">
    <property type="component" value="Unassembled WGS sequence"/>
</dbReference>
<keyword evidence="3" id="KW-1185">Reference proteome</keyword>
<gene>
    <name evidence="2" type="ORF">H261_22538</name>
</gene>
<dbReference type="Pfam" id="PF00561">
    <property type="entry name" value="Abhydrolase_1"/>
    <property type="match status" value="1"/>
</dbReference>
<dbReference type="AlphaFoldDB" id="M3A598"/>
<dbReference type="STRING" id="1244869.H261_22538"/>
<dbReference type="PANTHER" id="PTHR36837">
    <property type="entry name" value="POLY(3-HYDROXYALKANOATE) POLYMERASE SUBUNIT PHAC"/>
    <property type="match status" value="1"/>
</dbReference>